<evidence type="ECO:0000313" key="1">
    <source>
        <dbReference type="EMBL" id="ESQ29782.1"/>
    </source>
</evidence>
<evidence type="ECO:0000313" key="2">
    <source>
        <dbReference type="Proteomes" id="UP000030689"/>
    </source>
</evidence>
<dbReference type="AlphaFoldDB" id="V4KIP8"/>
<protein>
    <submittedName>
        <fullName evidence="1">Uncharacterized protein</fullName>
    </submittedName>
</protein>
<sequence length="67" mass="7848">MQDVALKAIKVFIPDISFFTGEDHPRPARLFKSLHETSIPLTFDCTKLLLHMKKTDLKFGYRRFHLS</sequence>
<accession>V4KIP8</accession>
<organism evidence="1 2">
    <name type="scientific">Eutrema salsugineum</name>
    <name type="common">Saltwater cress</name>
    <name type="synonym">Sisymbrium salsugineum</name>
    <dbReference type="NCBI Taxonomy" id="72664"/>
    <lineage>
        <taxon>Eukaryota</taxon>
        <taxon>Viridiplantae</taxon>
        <taxon>Streptophyta</taxon>
        <taxon>Embryophyta</taxon>
        <taxon>Tracheophyta</taxon>
        <taxon>Spermatophyta</taxon>
        <taxon>Magnoliopsida</taxon>
        <taxon>eudicotyledons</taxon>
        <taxon>Gunneridae</taxon>
        <taxon>Pentapetalae</taxon>
        <taxon>rosids</taxon>
        <taxon>malvids</taxon>
        <taxon>Brassicales</taxon>
        <taxon>Brassicaceae</taxon>
        <taxon>Eutremeae</taxon>
        <taxon>Eutrema</taxon>
    </lineage>
</organism>
<keyword evidence="2" id="KW-1185">Reference proteome</keyword>
<name>V4KIP8_EUTSA</name>
<dbReference type="Proteomes" id="UP000030689">
    <property type="component" value="Unassembled WGS sequence"/>
</dbReference>
<dbReference type="Gramene" id="ESQ29782">
    <property type="protein sequence ID" value="ESQ29782"/>
    <property type="gene ID" value="EUTSA_v10023794mg"/>
</dbReference>
<dbReference type="KEGG" id="eus:EUTSA_v10023794mg"/>
<proteinExistence type="predicted"/>
<reference evidence="1 2" key="1">
    <citation type="journal article" date="2013" name="Front. Plant Sci.">
        <title>The Reference Genome of the Halophytic Plant Eutrema salsugineum.</title>
        <authorList>
            <person name="Yang R."/>
            <person name="Jarvis D.E."/>
            <person name="Chen H."/>
            <person name="Beilstein M.A."/>
            <person name="Grimwood J."/>
            <person name="Jenkins J."/>
            <person name="Shu S."/>
            <person name="Prochnik S."/>
            <person name="Xin M."/>
            <person name="Ma C."/>
            <person name="Schmutz J."/>
            <person name="Wing R.A."/>
            <person name="Mitchell-Olds T."/>
            <person name="Schumaker K.S."/>
            <person name="Wang X."/>
        </authorList>
    </citation>
    <scope>NUCLEOTIDE SEQUENCE [LARGE SCALE GENOMIC DNA]</scope>
</reference>
<gene>
    <name evidence="1" type="ORF">EUTSA_v10023794mg</name>
</gene>
<dbReference type="EMBL" id="KI517881">
    <property type="protein sequence ID" value="ESQ29782.1"/>
    <property type="molecule type" value="Genomic_DNA"/>
</dbReference>